<comment type="caution">
    <text evidence="1">The sequence shown here is derived from an EMBL/GenBank/DDBJ whole genome shotgun (WGS) entry which is preliminary data.</text>
</comment>
<dbReference type="AlphaFoldDB" id="A0A5D3C782"/>
<gene>
    <name evidence="1" type="ORF">E5676_scaffold606G00370</name>
</gene>
<accession>A0A5D3C782</accession>
<keyword evidence="1" id="KW-0548">Nucleotidyltransferase</keyword>
<dbReference type="EMBL" id="SSTD01013339">
    <property type="protein sequence ID" value="TYK07162.1"/>
    <property type="molecule type" value="Genomic_DNA"/>
</dbReference>
<proteinExistence type="predicted"/>
<keyword evidence="1" id="KW-0808">Transferase</keyword>
<name>A0A5D3C782_CUCMM</name>
<evidence type="ECO:0000313" key="1">
    <source>
        <dbReference type="EMBL" id="TYK07162.1"/>
    </source>
</evidence>
<organism evidence="1 2">
    <name type="scientific">Cucumis melo var. makuwa</name>
    <name type="common">Oriental melon</name>
    <dbReference type="NCBI Taxonomy" id="1194695"/>
    <lineage>
        <taxon>Eukaryota</taxon>
        <taxon>Viridiplantae</taxon>
        <taxon>Streptophyta</taxon>
        <taxon>Embryophyta</taxon>
        <taxon>Tracheophyta</taxon>
        <taxon>Spermatophyta</taxon>
        <taxon>Magnoliopsida</taxon>
        <taxon>eudicotyledons</taxon>
        <taxon>Gunneridae</taxon>
        <taxon>Pentapetalae</taxon>
        <taxon>rosids</taxon>
        <taxon>fabids</taxon>
        <taxon>Cucurbitales</taxon>
        <taxon>Cucurbitaceae</taxon>
        <taxon>Benincaseae</taxon>
        <taxon>Cucumis</taxon>
    </lineage>
</organism>
<dbReference type="GO" id="GO:0003964">
    <property type="term" value="F:RNA-directed DNA polymerase activity"/>
    <property type="evidence" value="ECO:0007669"/>
    <property type="project" value="UniProtKB-KW"/>
</dbReference>
<protein>
    <submittedName>
        <fullName evidence="1">Putative reverse transcriptase-beet retrotransposon</fullName>
    </submittedName>
</protein>
<sequence length="205" mass="23432">MESLEATFVKSIWSSKEIGWDVVASIGFSGGIVRMCNMIKGKKISVARTSHFWITVLMLEAWRENSISHVGHTRDFHLVEVHGQCGNLISSLVRKTSWKSLSKTGDMLGLEKASGVHSAEIYGQNSREIVYRNYLQADLLSIYRIEERNQIQKSKLNWLKVGDENSGFFHRFLNAKKRVNLITELMDDIGAVTRSFHDLYNHQDN</sequence>
<keyword evidence="1" id="KW-0695">RNA-directed DNA polymerase</keyword>
<evidence type="ECO:0000313" key="2">
    <source>
        <dbReference type="Proteomes" id="UP000321947"/>
    </source>
</evidence>
<dbReference type="Proteomes" id="UP000321947">
    <property type="component" value="Unassembled WGS sequence"/>
</dbReference>
<reference evidence="1 2" key="1">
    <citation type="submission" date="2019-08" db="EMBL/GenBank/DDBJ databases">
        <title>Draft genome sequences of two oriental melons (Cucumis melo L. var makuwa).</title>
        <authorList>
            <person name="Kwon S.-Y."/>
        </authorList>
    </citation>
    <scope>NUCLEOTIDE SEQUENCE [LARGE SCALE GENOMIC DNA]</scope>
    <source>
        <strain evidence="2">cv. Chang Bougi</strain>
        <tissue evidence="1">Leaf</tissue>
    </source>
</reference>